<dbReference type="EMBL" id="JABEZV010000005">
    <property type="protein sequence ID" value="MBA0711853.1"/>
    <property type="molecule type" value="Genomic_DNA"/>
</dbReference>
<protein>
    <submittedName>
        <fullName evidence="1">Uncharacterized protein</fullName>
    </submittedName>
</protein>
<comment type="caution">
    <text evidence="1">The sequence shown here is derived from an EMBL/GenBank/DDBJ whole genome shotgun (WGS) entry which is preliminary data.</text>
</comment>
<reference evidence="1 2" key="1">
    <citation type="journal article" date="2019" name="Genome Biol. Evol.">
        <title>Insights into the evolution of the New World diploid cottons (Gossypium, subgenus Houzingenia) based on genome sequencing.</title>
        <authorList>
            <person name="Grover C.E."/>
            <person name="Arick M.A. 2nd"/>
            <person name="Thrash A."/>
            <person name="Conover J.L."/>
            <person name="Sanders W.S."/>
            <person name="Peterson D.G."/>
            <person name="Frelichowski J.E."/>
            <person name="Scheffler J.A."/>
            <person name="Scheffler B.E."/>
            <person name="Wendel J.F."/>
        </authorList>
    </citation>
    <scope>NUCLEOTIDE SEQUENCE [LARGE SCALE GENOMIC DNA]</scope>
    <source>
        <strain evidence="1">4</strain>
        <tissue evidence="1">Leaf</tissue>
    </source>
</reference>
<feature type="non-terminal residue" evidence="1">
    <location>
        <position position="1"/>
    </location>
</feature>
<evidence type="ECO:0000313" key="1">
    <source>
        <dbReference type="EMBL" id="MBA0711853.1"/>
    </source>
</evidence>
<keyword evidence="2" id="KW-1185">Reference proteome</keyword>
<proteinExistence type="predicted"/>
<organism evidence="1 2">
    <name type="scientific">Gossypium laxum</name>
    <dbReference type="NCBI Taxonomy" id="34288"/>
    <lineage>
        <taxon>Eukaryota</taxon>
        <taxon>Viridiplantae</taxon>
        <taxon>Streptophyta</taxon>
        <taxon>Embryophyta</taxon>
        <taxon>Tracheophyta</taxon>
        <taxon>Spermatophyta</taxon>
        <taxon>Magnoliopsida</taxon>
        <taxon>eudicotyledons</taxon>
        <taxon>Gunneridae</taxon>
        <taxon>Pentapetalae</taxon>
        <taxon>rosids</taxon>
        <taxon>malvids</taxon>
        <taxon>Malvales</taxon>
        <taxon>Malvaceae</taxon>
        <taxon>Malvoideae</taxon>
        <taxon>Gossypium</taxon>
    </lineage>
</organism>
<dbReference type="Proteomes" id="UP000593574">
    <property type="component" value="Unassembled WGS sequence"/>
</dbReference>
<gene>
    <name evidence="1" type="ORF">Golax_010993</name>
</gene>
<evidence type="ECO:0000313" key="2">
    <source>
        <dbReference type="Proteomes" id="UP000593574"/>
    </source>
</evidence>
<sequence length="80" mass="9014">MASEGMLRQGEAFWVENAPSLALNRATTSLDVWTHLDDQMCMRRFWGIIFNLFFPRGDGQCNSLFFSGAKNSGFDATKSD</sequence>
<name>A0A7J8ZJ32_9ROSI</name>
<accession>A0A7J8ZJ32</accession>
<dbReference type="AlphaFoldDB" id="A0A7J8ZJ32"/>